<dbReference type="Proteomes" id="UP001154282">
    <property type="component" value="Unassembled WGS sequence"/>
</dbReference>
<gene>
    <name evidence="2" type="ORF">LITE_LOCUS39247</name>
</gene>
<sequence length="143" mass="15943">MLDLLLPIHEMDTVARFIIRVFTAASPPAQPSTFTATFDPSNPLGIVEKLFDFLAAESDYLLKDVAEKEIAAVAKAAKEKRKRKEEVAEREKAAAAKAAKSNNRLKEEEKERKKPEKEEEKGSRGCMCLSAICSSVEKWMNDA</sequence>
<dbReference type="EMBL" id="CAMGYJ010000009">
    <property type="protein sequence ID" value="CAI0472374.1"/>
    <property type="molecule type" value="Genomic_DNA"/>
</dbReference>
<evidence type="ECO:0000313" key="2">
    <source>
        <dbReference type="EMBL" id="CAI0472374.1"/>
    </source>
</evidence>
<name>A0AAV0PMQ8_9ROSI</name>
<organism evidence="2 3">
    <name type="scientific">Linum tenue</name>
    <dbReference type="NCBI Taxonomy" id="586396"/>
    <lineage>
        <taxon>Eukaryota</taxon>
        <taxon>Viridiplantae</taxon>
        <taxon>Streptophyta</taxon>
        <taxon>Embryophyta</taxon>
        <taxon>Tracheophyta</taxon>
        <taxon>Spermatophyta</taxon>
        <taxon>Magnoliopsida</taxon>
        <taxon>eudicotyledons</taxon>
        <taxon>Gunneridae</taxon>
        <taxon>Pentapetalae</taxon>
        <taxon>rosids</taxon>
        <taxon>fabids</taxon>
        <taxon>Malpighiales</taxon>
        <taxon>Linaceae</taxon>
        <taxon>Linum</taxon>
    </lineage>
</organism>
<evidence type="ECO:0000313" key="3">
    <source>
        <dbReference type="Proteomes" id="UP001154282"/>
    </source>
</evidence>
<comment type="caution">
    <text evidence="2">The sequence shown here is derived from an EMBL/GenBank/DDBJ whole genome shotgun (WGS) entry which is preliminary data.</text>
</comment>
<protein>
    <submittedName>
        <fullName evidence="2">Uncharacterized protein</fullName>
    </submittedName>
</protein>
<feature type="compositionally biased region" description="Basic and acidic residues" evidence="1">
    <location>
        <begin position="104"/>
        <end position="123"/>
    </location>
</feature>
<accession>A0AAV0PMQ8</accession>
<dbReference type="AlphaFoldDB" id="A0AAV0PMQ8"/>
<proteinExistence type="predicted"/>
<reference evidence="2" key="1">
    <citation type="submission" date="2022-08" db="EMBL/GenBank/DDBJ databases">
        <authorList>
            <person name="Gutierrez-Valencia J."/>
        </authorList>
    </citation>
    <scope>NUCLEOTIDE SEQUENCE</scope>
</reference>
<feature type="region of interest" description="Disordered" evidence="1">
    <location>
        <begin position="78"/>
        <end position="124"/>
    </location>
</feature>
<feature type="compositionally biased region" description="Basic and acidic residues" evidence="1">
    <location>
        <begin position="84"/>
        <end position="94"/>
    </location>
</feature>
<evidence type="ECO:0000256" key="1">
    <source>
        <dbReference type="SAM" id="MobiDB-lite"/>
    </source>
</evidence>
<keyword evidence="3" id="KW-1185">Reference proteome</keyword>